<evidence type="ECO:0000256" key="1">
    <source>
        <dbReference type="SAM" id="SignalP"/>
    </source>
</evidence>
<dbReference type="EMBL" id="AGWY01000003">
    <property type="protein sequence ID" value="EKS40345.1"/>
    <property type="molecule type" value="Genomic_DNA"/>
</dbReference>
<dbReference type="Proteomes" id="UP000001095">
    <property type="component" value="Unassembled WGS sequence"/>
</dbReference>
<dbReference type="InterPro" id="IPR006597">
    <property type="entry name" value="Sel1-like"/>
</dbReference>
<feature type="chain" id="PRO_5003920097" description="Sel1 repeat protein" evidence="1">
    <location>
        <begin position="32"/>
        <end position="283"/>
    </location>
</feature>
<keyword evidence="1" id="KW-0732">Signal</keyword>
<dbReference type="SMART" id="SM00671">
    <property type="entry name" value="SEL1"/>
    <property type="match status" value="4"/>
</dbReference>
<dbReference type="RefSeq" id="WP_002711662.1">
    <property type="nucleotide sequence ID" value="NZ_KB375281.1"/>
</dbReference>
<accession>K8PLG9</accession>
<dbReference type="Gene3D" id="1.25.40.10">
    <property type="entry name" value="Tetratricopeptide repeat domain"/>
    <property type="match status" value="2"/>
</dbReference>
<dbReference type="Pfam" id="PF08238">
    <property type="entry name" value="Sel1"/>
    <property type="match status" value="4"/>
</dbReference>
<evidence type="ECO:0008006" key="4">
    <source>
        <dbReference type="Google" id="ProtNLM"/>
    </source>
</evidence>
<protein>
    <recommendedName>
        <fullName evidence="4">Sel1 repeat protein</fullName>
    </recommendedName>
</protein>
<dbReference type="HOGENOM" id="CLU_067747_0_0_5"/>
<feature type="signal peptide" evidence="1">
    <location>
        <begin position="1"/>
        <end position="31"/>
    </location>
</feature>
<dbReference type="InterPro" id="IPR011990">
    <property type="entry name" value="TPR-like_helical_dom_sf"/>
</dbReference>
<evidence type="ECO:0000313" key="3">
    <source>
        <dbReference type="Proteomes" id="UP000001095"/>
    </source>
</evidence>
<dbReference type="PANTHER" id="PTHR11102">
    <property type="entry name" value="SEL-1-LIKE PROTEIN"/>
    <property type="match status" value="1"/>
</dbReference>
<sequence>MRTSERMYIRKNLGLAATLTFAVFAAAPAMAFEGTQPGGQEVALPMVPAPGGIGLIKKPVPPADIPQAAPAASLTALQYAAEGGHPIAQWKLGRMYARGDGVAQDDLRAYDYFSKIANAHAEDSPSAPQAAIVANAFVALGRYYVSGIPNSKVKPDPERAREMFSYAASYFGNAEAQYNLARMYLDGVGMPPDSKYGIRWLGLAARKGQHQAQALLGQMLFNGKGLQRQAARGLMWLTLAQDSAAPDEVWIKDSYKTAMAKASDDDRAMALQMLERWVQGRRD</sequence>
<gene>
    <name evidence="2" type="ORF">HMPREF9696_00796</name>
</gene>
<reference evidence="2 3" key="1">
    <citation type="submission" date="2012-04" db="EMBL/GenBank/DDBJ databases">
        <title>The Genome Sequence of Afipia clevelandensis ATCC 49720.</title>
        <authorList>
            <consortium name="The Broad Institute Genome Sequencing Platform"/>
            <person name="Earl A."/>
            <person name="Ward D."/>
            <person name="Feldgarden M."/>
            <person name="Gevers D."/>
            <person name="Huys G."/>
            <person name="Walker B."/>
            <person name="Young S.K."/>
            <person name="Zeng Q."/>
            <person name="Gargeya S."/>
            <person name="Fitzgerald M."/>
            <person name="Haas B."/>
            <person name="Abouelleil A."/>
            <person name="Alvarado L."/>
            <person name="Arachchi H.M."/>
            <person name="Berlin A."/>
            <person name="Chapman S.B."/>
            <person name="Goldberg J."/>
            <person name="Griggs A."/>
            <person name="Gujja S."/>
            <person name="Hansen M."/>
            <person name="Howarth C."/>
            <person name="Imamovic A."/>
            <person name="Larimer J."/>
            <person name="McCowen C."/>
            <person name="Montmayeur A."/>
            <person name="Murphy C."/>
            <person name="Neiman D."/>
            <person name="Pearson M."/>
            <person name="Priest M."/>
            <person name="Roberts A."/>
            <person name="Saif S."/>
            <person name="Shea T."/>
            <person name="Sisk P."/>
            <person name="Sykes S."/>
            <person name="Wortman J."/>
            <person name="Nusbaum C."/>
            <person name="Birren B."/>
        </authorList>
    </citation>
    <scope>NUCLEOTIDE SEQUENCE [LARGE SCALE GENOMIC DNA]</scope>
    <source>
        <strain evidence="2 3">ATCC 49720</strain>
    </source>
</reference>
<dbReference type="SUPFAM" id="SSF81901">
    <property type="entry name" value="HCP-like"/>
    <property type="match status" value="1"/>
</dbReference>
<evidence type="ECO:0000313" key="2">
    <source>
        <dbReference type="EMBL" id="EKS40345.1"/>
    </source>
</evidence>
<dbReference type="AlphaFoldDB" id="K8PLG9"/>
<proteinExistence type="predicted"/>
<dbReference type="PATRIC" id="fig|883079.3.peg.815"/>
<comment type="caution">
    <text evidence="2">The sequence shown here is derived from an EMBL/GenBank/DDBJ whole genome shotgun (WGS) entry which is preliminary data.</text>
</comment>
<dbReference type="InterPro" id="IPR050767">
    <property type="entry name" value="Sel1_AlgK"/>
</dbReference>
<name>K8PLG9_9BRAD</name>
<dbReference type="OrthoDB" id="9796900at2"/>
<organism evidence="2 3">
    <name type="scientific">Afipia clevelandensis ATCC 49720</name>
    <dbReference type="NCBI Taxonomy" id="883079"/>
    <lineage>
        <taxon>Bacteria</taxon>
        <taxon>Pseudomonadati</taxon>
        <taxon>Pseudomonadota</taxon>
        <taxon>Alphaproteobacteria</taxon>
        <taxon>Hyphomicrobiales</taxon>
        <taxon>Nitrobacteraceae</taxon>
        <taxon>Afipia</taxon>
    </lineage>
</organism>
<keyword evidence="3" id="KW-1185">Reference proteome</keyword>
<dbReference type="PANTHER" id="PTHR11102:SF160">
    <property type="entry name" value="ERAD-ASSOCIATED E3 UBIQUITIN-PROTEIN LIGASE COMPONENT HRD3"/>
    <property type="match status" value="1"/>
</dbReference>